<reference evidence="8" key="1">
    <citation type="submission" date="2020-05" db="EMBL/GenBank/DDBJ databases">
        <authorList>
            <person name="Chiriac C."/>
            <person name="Salcher M."/>
            <person name="Ghai R."/>
            <person name="Kavagutti S V."/>
        </authorList>
    </citation>
    <scope>NUCLEOTIDE SEQUENCE</scope>
</reference>
<evidence type="ECO:0000313" key="6">
    <source>
        <dbReference type="EMBL" id="CAB4188418.1"/>
    </source>
</evidence>
<keyword evidence="1" id="KW-1188">Viral release from host cell</keyword>
<keyword evidence="3" id="KW-0231">Viral genome packaging</keyword>
<keyword evidence="2" id="KW-1160">Virus entry into host cell</keyword>
<evidence type="ECO:0000256" key="1">
    <source>
        <dbReference type="ARBA" id="ARBA00022950"/>
    </source>
</evidence>
<name>A0A6J7XI28_9CAUD</name>
<dbReference type="EMBL" id="LR798413">
    <property type="protein sequence ID" value="CAB5230059.1"/>
    <property type="molecule type" value="Genomic_DNA"/>
</dbReference>
<sequence>MLSLVQSWGEKSSERIQQTFMSYTNYGYNSNSVVFAVVLARLQLLAQAEFKLQNLGTRRLFGSPDLALLETPWVNGTTADLIARMEQHASIAGNAFVRRAPDSLVVMRPDWIDIVSVEYVEGFDNNNHPMTHREVVGYLYSHGGIGIGDPVFYPAADVCHWTPIPDPLATWRGMSWMTPVLREINADTAMTQHRQVFFDNAATPAMLLRYAQKLQPGTLESIKDRWQSRFGGPAGAGATVVLDEGADLTVVGSSFESMRFNEVQAAGEARIASAAGVPAIVAGLQAGLDAATYSNYSAAIKAMANGTGAYLWRSLAASLAKLVNVPDGARLWYDTTNIPALREDERDRAANMQTLASAASTLLTAGYEASSITAALISGDLTQLVHTGLISVQLVKAEAVSSAPPQTA</sequence>
<evidence type="ECO:0000313" key="5">
    <source>
        <dbReference type="EMBL" id="CAB4185341.1"/>
    </source>
</evidence>
<dbReference type="EMBL" id="LR797125">
    <property type="protein sequence ID" value="CAB4188418.1"/>
    <property type="molecule type" value="Genomic_DNA"/>
</dbReference>
<evidence type="ECO:0000313" key="4">
    <source>
        <dbReference type="EMBL" id="CAB4173549.1"/>
    </source>
</evidence>
<dbReference type="EMBL" id="LR796904">
    <property type="protein sequence ID" value="CAB4173549.1"/>
    <property type="molecule type" value="Genomic_DNA"/>
</dbReference>
<keyword evidence="2" id="KW-1171">Viral genome ejection through host cell envelope</keyword>
<protein>
    <submittedName>
        <fullName evidence="8">COG4695 Phage-related protein</fullName>
    </submittedName>
</protein>
<keyword evidence="2" id="KW-1162">Viral penetration into host cytoplasm</keyword>
<dbReference type="InterPro" id="IPR006944">
    <property type="entry name" value="Phage/GTA_portal"/>
</dbReference>
<gene>
    <name evidence="5" type="ORF">UFOVP1120_39</name>
    <name evidence="6" type="ORF">UFOVP1183_33</name>
    <name evidence="7" type="ORF">UFOVP1227_16</name>
    <name evidence="8" type="ORF">UFOVP1571_39</name>
    <name evidence="4" type="ORF">UFOVP955_49</name>
</gene>
<keyword evidence="1" id="KW-0118">Viral capsid assembly</keyword>
<accession>A0A6J7XI28</accession>
<dbReference type="EMBL" id="LR797074">
    <property type="protein sequence ID" value="CAB4185341.1"/>
    <property type="molecule type" value="Genomic_DNA"/>
</dbReference>
<organism evidence="8">
    <name type="scientific">uncultured Caudovirales phage</name>
    <dbReference type="NCBI Taxonomy" id="2100421"/>
    <lineage>
        <taxon>Viruses</taxon>
        <taxon>Duplodnaviria</taxon>
        <taxon>Heunggongvirae</taxon>
        <taxon>Uroviricota</taxon>
        <taxon>Caudoviricetes</taxon>
        <taxon>Peduoviridae</taxon>
        <taxon>Maltschvirus</taxon>
        <taxon>Maltschvirus maltsch</taxon>
    </lineage>
</organism>
<dbReference type="Pfam" id="PF04860">
    <property type="entry name" value="Phage_portal"/>
    <property type="match status" value="1"/>
</dbReference>
<proteinExistence type="predicted"/>
<evidence type="ECO:0000256" key="3">
    <source>
        <dbReference type="ARBA" id="ARBA00023219"/>
    </source>
</evidence>
<dbReference type="EMBL" id="LR797172">
    <property type="protein sequence ID" value="CAB4191159.1"/>
    <property type="molecule type" value="Genomic_DNA"/>
</dbReference>
<evidence type="ECO:0000256" key="2">
    <source>
        <dbReference type="ARBA" id="ARBA00023009"/>
    </source>
</evidence>
<evidence type="ECO:0000313" key="8">
    <source>
        <dbReference type="EMBL" id="CAB5230059.1"/>
    </source>
</evidence>
<evidence type="ECO:0000313" key="7">
    <source>
        <dbReference type="EMBL" id="CAB4191159.1"/>
    </source>
</evidence>